<keyword evidence="2" id="KW-1133">Transmembrane helix</keyword>
<feature type="compositionally biased region" description="Basic residues" evidence="1">
    <location>
        <begin position="10"/>
        <end position="21"/>
    </location>
</feature>
<evidence type="ECO:0000313" key="4">
    <source>
        <dbReference type="Proteomes" id="UP000297245"/>
    </source>
</evidence>
<sequence length="577" mass="63584">MNLGVSATLTRRRRGNRHRWGHTTSPSSSPGDDDSTTHGDSKIDVDRWYAQVTRSLQHLGMVGRLTGSLGVIAEYDKFHFRMLHVVYLCCRLLVLQQATLTARTLFTTTAPSTNSDNNKPTTTTTADNDNSGPHPHPHPSSESKSSTSADSSSPPHLLPHNLEILTLWGREAHSVSESILALLLDPDIAFAFGETPNGVPRFHGKEEEGKGGMLINALPDRVFDMITFAAVFLVSFRFLVWNGKSRRARREEGERGAGTVGSADVLLERVRRVLEEAACFEDAEKGADAEEEEEVRMMEYLEQLEHPAKKSAMLIGAVMRLWENRGTMVRGRGREGEGQNWEKDIHTRENMVDSDMSESLGVASVNSSNAHDTITGGANRHLQVPIAELELGQVEGTERLCSTQFYGSDNVIGNGLPMMSEQLPPSHIHHHQRSYVAESAGGPSPGPHLISPLPPHPGPSHDSQSIPPTTRSTHAGNTLYTSPDSIPQIHDIMSYDSLATPFQAQPQPPPNQPQAFHDFDFDPYAFFQMFAPPPPGPIGYTTGGHTNRTGDNWMDLDEFAIYGYDYWDPQFQVGNGL</sequence>
<feature type="region of interest" description="Disordered" evidence="1">
    <location>
        <begin position="108"/>
        <end position="155"/>
    </location>
</feature>
<proteinExistence type="predicted"/>
<feature type="compositionally biased region" description="Polar residues" evidence="1">
    <location>
        <begin position="461"/>
        <end position="483"/>
    </location>
</feature>
<protein>
    <submittedName>
        <fullName evidence="3">Uncharacterized protein</fullName>
    </submittedName>
</protein>
<keyword evidence="2" id="KW-0472">Membrane</keyword>
<evidence type="ECO:0000313" key="3">
    <source>
        <dbReference type="EMBL" id="THU84397.1"/>
    </source>
</evidence>
<evidence type="ECO:0000256" key="2">
    <source>
        <dbReference type="SAM" id="Phobius"/>
    </source>
</evidence>
<name>A0A4S8L6X1_DENBC</name>
<feature type="compositionally biased region" description="Low complexity" evidence="1">
    <location>
        <begin position="140"/>
        <end position="155"/>
    </location>
</feature>
<accession>A0A4S8L6X1</accession>
<dbReference type="AlphaFoldDB" id="A0A4S8L6X1"/>
<keyword evidence="2" id="KW-0812">Transmembrane</keyword>
<feature type="transmembrane region" description="Helical" evidence="2">
    <location>
        <begin position="222"/>
        <end position="240"/>
    </location>
</feature>
<evidence type="ECO:0000256" key="1">
    <source>
        <dbReference type="SAM" id="MobiDB-lite"/>
    </source>
</evidence>
<feature type="compositionally biased region" description="Polar residues" evidence="1">
    <location>
        <begin position="111"/>
        <end position="130"/>
    </location>
</feature>
<feature type="region of interest" description="Disordered" evidence="1">
    <location>
        <begin position="1"/>
        <end position="41"/>
    </location>
</feature>
<gene>
    <name evidence="3" type="ORF">K435DRAFT_404898</name>
</gene>
<keyword evidence="4" id="KW-1185">Reference proteome</keyword>
<feature type="region of interest" description="Disordered" evidence="1">
    <location>
        <begin position="420"/>
        <end position="483"/>
    </location>
</feature>
<reference evidence="3 4" key="1">
    <citation type="journal article" date="2019" name="Nat. Ecol. Evol.">
        <title>Megaphylogeny resolves global patterns of mushroom evolution.</title>
        <authorList>
            <person name="Varga T."/>
            <person name="Krizsan K."/>
            <person name="Foldi C."/>
            <person name="Dima B."/>
            <person name="Sanchez-Garcia M."/>
            <person name="Sanchez-Ramirez S."/>
            <person name="Szollosi G.J."/>
            <person name="Szarkandi J.G."/>
            <person name="Papp V."/>
            <person name="Albert L."/>
            <person name="Andreopoulos W."/>
            <person name="Angelini C."/>
            <person name="Antonin V."/>
            <person name="Barry K.W."/>
            <person name="Bougher N.L."/>
            <person name="Buchanan P."/>
            <person name="Buyck B."/>
            <person name="Bense V."/>
            <person name="Catcheside P."/>
            <person name="Chovatia M."/>
            <person name="Cooper J."/>
            <person name="Damon W."/>
            <person name="Desjardin D."/>
            <person name="Finy P."/>
            <person name="Geml J."/>
            <person name="Haridas S."/>
            <person name="Hughes K."/>
            <person name="Justo A."/>
            <person name="Karasinski D."/>
            <person name="Kautmanova I."/>
            <person name="Kiss B."/>
            <person name="Kocsube S."/>
            <person name="Kotiranta H."/>
            <person name="LaButti K.M."/>
            <person name="Lechner B.E."/>
            <person name="Liimatainen K."/>
            <person name="Lipzen A."/>
            <person name="Lukacs Z."/>
            <person name="Mihaltcheva S."/>
            <person name="Morgado L.N."/>
            <person name="Niskanen T."/>
            <person name="Noordeloos M.E."/>
            <person name="Ohm R.A."/>
            <person name="Ortiz-Santana B."/>
            <person name="Ovrebo C."/>
            <person name="Racz N."/>
            <person name="Riley R."/>
            <person name="Savchenko A."/>
            <person name="Shiryaev A."/>
            <person name="Soop K."/>
            <person name="Spirin V."/>
            <person name="Szebenyi C."/>
            <person name="Tomsovsky M."/>
            <person name="Tulloss R.E."/>
            <person name="Uehling J."/>
            <person name="Grigoriev I.V."/>
            <person name="Vagvolgyi C."/>
            <person name="Papp T."/>
            <person name="Martin F.M."/>
            <person name="Miettinen O."/>
            <person name="Hibbett D.S."/>
            <person name="Nagy L.G."/>
        </authorList>
    </citation>
    <scope>NUCLEOTIDE SEQUENCE [LARGE SCALE GENOMIC DNA]</scope>
    <source>
        <strain evidence="3 4">CBS 962.96</strain>
    </source>
</reference>
<dbReference type="Proteomes" id="UP000297245">
    <property type="component" value="Unassembled WGS sequence"/>
</dbReference>
<dbReference type="EMBL" id="ML179602">
    <property type="protein sequence ID" value="THU84397.1"/>
    <property type="molecule type" value="Genomic_DNA"/>
</dbReference>
<organism evidence="3 4">
    <name type="scientific">Dendrothele bispora (strain CBS 962.96)</name>
    <dbReference type="NCBI Taxonomy" id="1314807"/>
    <lineage>
        <taxon>Eukaryota</taxon>
        <taxon>Fungi</taxon>
        <taxon>Dikarya</taxon>
        <taxon>Basidiomycota</taxon>
        <taxon>Agaricomycotina</taxon>
        <taxon>Agaricomycetes</taxon>
        <taxon>Agaricomycetidae</taxon>
        <taxon>Agaricales</taxon>
        <taxon>Agaricales incertae sedis</taxon>
        <taxon>Dendrothele</taxon>
    </lineage>
</organism>